<evidence type="ECO:0000313" key="2">
    <source>
        <dbReference type="Proteomes" id="UP001525961"/>
    </source>
</evidence>
<dbReference type="EMBL" id="JAMXFA010000012">
    <property type="protein sequence ID" value="MCT7978228.1"/>
    <property type="molecule type" value="Genomic_DNA"/>
</dbReference>
<comment type="caution">
    <text evidence="1">The sequence shown here is derived from an EMBL/GenBank/DDBJ whole genome shotgun (WGS) entry which is preliminary data.</text>
</comment>
<keyword evidence="2" id="KW-1185">Reference proteome</keyword>
<gene>
    <name evidence="1" type="ORF">NG792_10965</name>
</gene>
<reference evidence="1 2" key="1">
    <citation type="journal article" date="2022" name="Front. Microbiol.">
        <title>High genomic differentiation and limited gene flow indicate recent cryptic speciation within the genus Laspinema (cyanobacteria).</title>
        <authorList>
            <person name="Stanojkovic A."/>
            <person name="Skoupy S."/>
            <person name="Skaloud P."/>
            <person name="Dvorak P."/>
        </authorList>
    </citation>
    <scope>NUCLEOTIDE SEQUENCE [LARGE SCALE GENOMIC DNA]</scope>
    <source>
        <strain evidence="1 2">D3b</strain>
    </source>
</reference>
<accession>A0ABT2N6D0</accession>
<dbReference type="Proteomes" id="UP001525961">
    <property type="component" value="Unassembled WGS sequence"/>
</dbReference>
<protein>
    <submittedName>
        <fullName evidence="1">Uncharacterized protein</fullName>
    </submittedName>
</protein>
<sequence length="104" mass="11054">MGCDPGNVFNIKVICMLQGMGINRYRETVLNGSYDPHIVGLSMGMAIAVFDREIALDGLIQTEPRSHRGELTRGVAIPSTGFAGMYLTGSTLGRGTSPLPGRLG</sequence>
<proteinExistence type="predicted"/>
<name>A0ABT2N6D0_9CYAN</name>
<evidence type="ECO:0000313" key="1">
    <source>
        <dbReference type="EMBL" id="MCT7978228.1"/>
    </source>
</evidence>
<organism evidence="1 2">
    <name type="scientific">Laspinema olomoucense D3b</name>
    <dbReference type="NCBI Taxonomy" id="2953688"/>
    <lineage>
        <taxon>Bacteria</taxon>
        <taxon>Bacillati</taxon>
        <taxon>Cyanobacteriota</taxon>
        <taxon>Cyanophyceae</taxon>
        <taxon>Oscillatoriophycideae</taxon>
        <taxon>Oscillatoriales</taxon>
        <taxon>Laspinemataceae</taxon>
        <taxon>Laspinema</taxon>
        <taxon>Laspinema olomoucense</taxon>
    </lineage>
</organism>